<evidence type="ECO:0000259" key="3">
    <source>
        <dbReference type="Pfam" id="PF14016"/>
    </source>
</evidence>
<evidence type="ECO:0000313" key="4">
    <source>
        <dbReference type="EMBL" id="GGK59963.1"/>
    </source>
</evidence>
<dbReference type="Proteomes" id="UP000662111">
    <property type="component" value="Unassembled WGS sequence"/>
</dbReference>
<accession>A0ABQ2F417</accession>
<keyword evidence="2" id="KW-1133">Transmembrane helix</keyword>
<organism evidence="4 5">
    <name type="scientific">Ornithinimicrobium pekingense</name>
    <dbReference type="NCBI Taxonomy" id="384677"/>
    <lineage>
        <taxon>Bacteria</taxon>
        <taxon>Bacillati</taxon>
        <taxon>Actinomycetota</taxon>
        <taxon>Actinomycetes</taxon>
        <taxon>Micrococcales</taxon>
        <taxon>Ornithinimicrobiaceae</taxon>
        <taxon>Ornithinimicrobium</taxon>
    </lineage>
</organism>
<comment type="caution">
    <text evidence="4">The sequence shown here is derived from an EMBL/GenBank/DDBJ whole genome shotgun (WGS) entry which is preliminary data.</text>
</comment>
<sequence>MERGLSGPTELDGEQMLTLDSGTAPWGRPPEDGRSPRPPRLSAAAEAVVAAGAGLLVLPGLGQLQRQVLMRSDGLFVIGMLLSVGGAFAAAAATHRWLGGGRRRDAAAVGAVSAALAGTAWGAVTVSVAGDLGVYLPPRTLLWATALGTVVLAVRTSGVGARLAGSAAGVTTALAVVSGLQSGWPLLASYAQLSPAPSPVDVTPEATPSAPVVVPPEPPAGPTAGALCHPDELEVVTSTPEPGGSVVATTLVATNVGTRDCVVTGWPTVQVFSAGEDLALNVHVRESAPAGAHVDPAEIRLAPGAAAQTQVWWPSWGAAADLEASQRLWVGVGGGVEAVDLPEGARWDVVHSAEAYVAPWQPSEDAG</sequence>
<evidence type="ECO:0000313" key="5">
    <source>
        <dbReference type="Proteomes" id="UP000662111"/>
    </source>
</evidence>
<name>A0ABQ2F417_9MICO</name>
<feature type="region of interest" description="Disordered" evidence="1">
    <location>
        <begin position="1"/>
        <end position="40"/>
    </location>
</feature>
<reference evidence="5" key="1">
    <citation type="journal article" date="2019" name="Int. J. Syst. Evol. Microbiol.">
        <title>The Global Catalogue of Microorganisms (GCM) 10K type strain sequencing project: providing services to taxonomists for standard genome sequencing and annotation.</title>
        <authorList>
            <consortium name="The Broad Institute Genomics Platform"/>
            <consortium name="The Broad Institute Genome Sequencing Center for Infectious Disease"/>
            <person name="Wu L."/>
            <person name="Ma J."/>
        </authorList>
    </citation>
    <scope>NUCLEOTIDE SEQUENCE [LARGE SCALE GENOMIC DNA]</scope>
    <source>
        <strain evidence="5">CGMCC 1.5362</strain>
    </source>
</reference>
<feature type="transmembrane region" description="Helical" evidence="2">
    <location>
        <begin position="136"/>
        <end position="154"/>
    </location>
</feature>
<proteinExistence type="predicted"/>
<gene>
    <name evidence="4" type="ORF">GCM10011509_05310</name>
</gene>
<keyword evidence="2" id="KW-0472">Membrane</keyword>
<feature type="domain" description="DUF4232" evidence="3">
    <location>
        <begin position="228"/>
        <end position="361"/>
    </location>
</feature>
<evidence type="ECO:0000256" key="2">
    <source>
        <dbReference type="SAM" id="Phobius"/>
    </source>
</evidence>
<feature type="transmembrane region" description="Helical" evidence="2">
    <location>
        <begin position="74"/>
        <end position="94"/>
    </location>
</feature>
<keyword evidence="5" id="KW-1185">Reference proteome</keyword>
<evidence type="ECO:0000256" key="1">
    <source>
        <dbReference type="SAM" id="MobiDB-lite"/>
    </source>
</evidence>
<dbReference type="Pfam" id="PF14016">
    <property type="entry name" value="DUF4232"/>
    <property type="match status" value="1"/>
</dbReference>
<dbReference type="InterPro" id="IPR025326">
    <property type="entry name" value="DUF4232"/>
</dbReference>
<protein>
    <recommendedName>
        <fullName evidence="3">DUF4232 domain-containing protein</fullName>
    </recommendedName>
</protein>
<feature type="transmembrane region" description="Helical" evidence="2">
    <location>
        <begin position="43"/>
        <end position="62"/>
    </location>
</feature>
<feature type="transmembrane region" description="Helical" evidence="2">
    <location>
        <begin position="106"/>
        <end position="124"/>
    </location>
</feature>
<dbReference type="EMBL" id="BMLB01000001">
    <property type="protein sequence ID" value="GGK59963.1"/>
    <property type="molecule type" value="Genomic_DNA"/>
</dbReference>
<keyword evidence="2" id="KW-0812">Transmembrane</keyword>